<reference evidence="2 3" key="1">
    <citation type="submission" date="2019-11" db="EMBL/GenBank/DDBJ databases">
        <title>Whole genome sequence of Oryza granulata.</title>
        <authorList>
            <person name="Li W."/>
        </authorList>
    </citation>
    <scope>NUCLEOTIDE SEQUENCE [LARGE SCALE GENOMIC DNA]</scope>
    <source>
        <strain evidence="3">cv. Menghai</strain>
        <tissue evidence="2">Leaf</tissue>
    </source>
</reference>
<evidence type="ECO:0000256" key="1">
    <source>
        <dbReference type="SAM" id="MobiDB-lite"/>
    </source>
</evidence>
<dbReference type="AlphaFoldDB" id="A0A6G1E945"/>
<gene>
    <name evidence="2" type="ORF">E2562_003109</name>
</gene>
<dbReference type="EMBL" id="SPHZ02000004">
    <property type="protein sequence ID" value="KAF0921308.1"/>
    <property type="molecule type" value="Genomic_DNA"/>
</dbReference>
<proteinExistence type="predicted"/>
<dbReference type="Proteomes" id="UP000479710">
    <property type="component" value="Unassembled WGS sequence"/>
</dbReference>
<feature type="compositionally biased region" description="Polar residues" evidence="1">
    <location>
        <begin position="88"/>
        <end position="97"/>
    </location>
</feature>
<organism evidence="2 3">
    <name type="scientific">Oryza meyeriana var. granulata</name>
    <dbReference type="NCBI Taxonomy" id="110450"/>
    <lineage>
        <taxon>Eukaryota</taxon>
        <taxon>Viridiplantae</taxon>
        <taxon>Streptophyta</taxon>
        <taxon>Embryophyta</taxon>
        <taxon>Tracheophyta</taxon>
        <taxon>Spermatophyta</taxon>
        <taxon>Magnoliopsida</taxon>
        <taxon>Liliopsida</taxon>
        <taxon>Poales</taxon>
        <taxon>Poaceae</taxon>
        <taxon>BOP clade</taxon>
        <taxon>Oryzoideae</taxon>
        <taxon>Oryzeae</taxon>
        <taxon>Oryzinae</taxon>
        <taxon>Oryza</taxon>
        <taxon>Oryza meyeriana</taxon>
    </lineage>
</organism>
<evidence type="ECO:0000313" key="3">
    <source>
        <dbReference type="Proteomes" id="UP000479710"/>
    </source>
</evidence>
<name>A0A6G1E945_9ORYZ</name>
<keyword evidence="3" id="KW-1185">Reference proteome</keyword>
<evidence type="ECO:0000313" key="2">
    <source>
        <dbReference type="EMBL" id="KAF0921308.1"/>
    </source>
</evidence>
<accession>A0A6G1E945</accession>
<comment type="caution">
    <text evidence="2">The sequence shown here is derived from an EMBL/GenBank/DDBJ whole genome shotgun (WGS) entry which is preliminary data.</text>
</comment>
<protein>
    <submittedName>
        <fullName evidence="2">Uncharacterized protein</fullName>
    </submittedName>
</protein>
<sequence>MAPWRMLTSGWRRTPMTAAERRHRLLASARRGSTRNGDSGGRATAHGMERPEASRAVTLLAGRRRARGSAEVAEQQGGRQETPGVRTTEGQQKQLAR</sequence>
<feature type="region of interest" description="Disordered" evidence="1">
    <location>
        <begin position="1"/>
        <end position="97"/>
    </location>
</feature>